<dbReference type="Proteomes" id="UP000070376">
    <property type="component" value="Unassembled WGS sequence"/>
</dbReference>
<sequence>MFRSFYIADNFSPGRKNRNELRKIFLGGNRHEQMAEVDGGTASVFSSLPEPLPGIKHCIGVRPCEKIGGHGSNADSRIAVTRHGPDFSITAKKGGCKRPNALHSALFFDIVRIKWMEKGRGNREQQGRCFVLGNQPPFCRGK</sequence>
<evidence type="ECO:0000313" key="1">
    <source>
        <dbReference type="EMBL" id="KWZ79644.1"/>
    </source>
</evidence>
<accession>A0A133KJJ6</accession>
<dbReference type="AlphaFoldDB" id="A0A133KJJ6"/>
<name>A0A133KJJ6_HEYCO</name>
<dbReference type="EMBL" id="LRPN01000116">
    <property type="protein sequence ID" value="KWZ79644.1"/>
    <property type="molecule type" value="Genomic_DNA"/>
</dbReference>
<reference evidence="2" key="1">
    <citation type="submission" date="2016-01" db="EMBL/GenBank/DDBJ databases">
        <authorList>
            <person name="Mitreva M."/>
            <person name="Pepin K.H."/>
            <person name="Mihindukulasuriya K.A."/>
            <person name="Fulton R."/>
            <person name="Fronick C."/>
            <person name="O'Laughlin M."/>
            <person name="Miner T."/>
            <person name="Herter B."/>
            <person name="Rosa B.A."/>
            <person name="Cordes M."/>
            <person name="Tomlinson C."/>
            <person name="Wollam A."/>
            <person name="Palsikar V.B."/>
            <person name="Mardis E.R."/>
            <person name="Wilson R.K."/>
        </authorList>
    </citation>
    <scope>NUCLEOTIDE SEQUENCE [LARGE SCALE GENOMIC DNA]</scope>
    <source>
        <strain evidence="2">GED7749B</strain>
    </source>
</reference>
<comment type="caution">
    <text evidence="1">The sequence shown here is derived from an EMBL/GenBank/DDBJ whole genome shotgun (WGS) entry which is preliminary data.</text>
</comment>
<evidence type="ECO:0000313" key="2">
    <source>
        <dbReference type="Proteomes" id="UP000070376"/>
    </source>
</evidence>
<organism evidence="1 2">
    <name type="scientific">Heyndrickxia coagulans</name>
    <name type="common">Weizmannia coagulans</name>
    <dbReference type="NCBI Taxonomy" id="1398"/>
    <lineage>
        <taxon>Bacteria</taxon>
        <taxon>Bacillati</taxon>
        <taxon>Bacillota</taxon>
        <taxon>Bacilli</taxon>
        <taxon>Bacillales</taxon>
        <taxon>Bacillaceae</taxon>
        <taxon>Heyndrickxia</taxon>
    </lineage>
</organism>
<proteinExistence type="predicted"/>
<protein>
    <submittedName>
        <fullName evidence="1">Uncharacterized protein</fullName>
    </submittedName>
</protein>
<gene>
    <name evidence="1" type="ORF">HMPREF3213_02748</name>
</gene>